<dbReference type="PANTHER" id="PTHR24058:SF103">
    <property type="entry name" value="SERINE_THREONINE-PROTEIN KINASE PRP4 HOMOLOG"/>
    <property type="match status" value="1"/>
</dbReference>
<dbReference type="EC" id="2.7.11.1" evidence="3"/>
<evidence type="ECO:0000256" key="5">
    <source>
        <dbReference type="ARBA" id="ARBA00022499"/>
    </source>
</evidence>
<evidence type="ECO:0000259" key="26">
    <source>
        <dbReference type="PROSITE" id="PS50011"/>
    </source>
</evidence>
<dbReference type="InterPro" id="IPR000719">
    <property type="entry name" value="Prot_kinase_dom"/>
</dbReference>
<feature type="compositionally biased region" description="Basic and acidic residues" evidence="25">
    <location>
        <begin position="149"/>
        <end position="158"/>
    </location>
</feature>
<keyword evidence="7" id="KW-0597">Phosphoprotein</keyword>
<evidence type="ECO:0000256" key="7">
    <source>
        <dbReference type="ARBA" id="ARBA00022553"/>
    </source>
</evidence>
<evidence type="ECO:0000256" key="6">
    <source>
        <dbReference type="ARBA" id="ARBA00022527"/>
    </source>
</evidence>
<comment type="subcellular location">
    <subcellularLocation>
        <location evidence="2">Chromosome</location>
        <location evidence="2">Centromere</location>
        <location evidence="2">Kinetochore</location>
    </subcellularLocation>
    <subcellularLocation>
        <location evidence="1">Nucleus</location>
    </subcellularLocation>
</comment>
<feature type="compositionally biased region" description="Acidic residues" evidence="25">
    <location>
        <begin position="395"/>
        <end position="414"/>
    </location>
</feature>
<feature type="region of interest" description="Disordered" evidence="25">
    <location>
        <begin position="107"/>
        <end position="456"/>
    </location>
</feature>
<keyword evidence="28" id="KW-1185">Reference proteome</keyword>
<dbReference type="FunFam" id="3.30.200.20:FF:000123">
    <property type="entry name" value="serine/threonine-protein kinase PRP4 homolog"/>
    <property type="match status" value="1"/>
</dbReference>
<dbReference type="FunFam" id="1.10.510.10:FF:000078">
    <property type="entry name" value="Serine/threonine-protein kinase PRP4 homolog"/>
    <property type="match status" value="1"/>
</dbReference>
<evidence type="ECO:0000256" key="19">
    <source>
        <dbReference type="ARBA" id="ARBA00023596"/>
    </source>
</evidence>
<dbReference type="InterPro" id="IPR008271">
    <property type="entry name" value="Ser/Thr_kinase_AS"/>
</dbReference>
<keyword evidence="9" id="KW-0808">Transferase</keyword>
<dbReference type="PROSITE" id="PS00108">
    <property type="entry name" value="PROTEIN_KINASE_ST"/>
    <property type="match status" value="1"/>
</dbReference>
<dbReference type="CDD" id="cd14135">
    <property type="entry name" value="STKc_PRP4"/>
    <property type="match status" value="1"/>
</dbReference>
<dbReference type="GO" id="GO:0045292">
    <property type="term" value="P:mRNA cis splicing, via spliceosome"/>
    <property type="evidence" value="ECO:0007669"/>
    <property type="project" value="InterPro"/>
</dbReference>
<keyword evidence="17" id="KW-0508">mRNA splicing</keyword>
<name>A0AAV4SE44_9ARAC</name>
<evidence type="ECO:0000256" key="24">
    <source>
        <dbReference type="ARBA" id="ARBA00048977"/>
    </source>
</evidence>
<proteinExistence type="inferred from homology"/>
<keyword evidence="5" id="KW-1017">Isopeptide bond</keyword>
<evidence type="ECO:0000256" key="2">
    <source>
        <dbReference type="ARBA" id="ARBA00004629"/>
    </source>
</evidence>
<dbReference type="InterPro" id="IPR011009">
    <property type="entry name" value="Kinase-like_dom_sf"/>
</dbReference>
<dbReference type="AlphaFoldDB" id="A0AAV4SE44"/>
<reference evidence="27 28" key="1">
    <citation type="submission" date="2021-06" db="EMBL/GenBank/DDBJ databases">
        <title>Caerostris darwini draft genome.</title>
        <authorList>
            <person name="Kono N."/>
            <person name="Arakawa K."/>
        </authorList>
    </citation>
    <scope>NUCLEOTIDE SEQUENCE [LARGE SCALE GENOMIC DNA]</scope>
</reference>
<feature type="compositionally biased region" description="Polar residues" evidence="25">
    <location>
        <begin position="437"/>
        <end position="451"/>
    </location>
</feature>
<feature type="region of interest" description="Disordered" evidence="25">
    <location>
        <begin position="491"/>
        <end position="518"/>
    </location>
</feature>
<evidence type="ECO:0000256" key="17">
    <source>
        <dbReference type="ARBA" id="ARBA00023187"/>
    </source>
</evidence>
<comment type="caution">
    <text evidence="27">The sequence shown here is derived from an EMBL/GenBank/DDBJ whole genome shotgun (WGS) entry which is preliminary data.</text>
</comment>
<comment type="subunit">
    <text evidence="22">Interacts with CLK1 C-terminus. Associates with the U5 snRNP and NCOR1 deacetylase complexes. Identified in the spliceosome C complex.</text>
</comment>
<feature type="compositionally biased region" description="Basic and acidic residues" evidence="25">
    <location>
        <begin position="495"/>
        <end position="518"/>
    </location>
</feature>
<dbReference type="Pfam" id="PF00069">
    <property type="entry name" value="Pkinase"/>
    <property type="match status" value="1"/>
</dbReference>
<dbReference type="SMART" id="SM00220">
    <property type="entry name" value="S_TKc"/>
    <property type="match status" value="1"/>
</dbReference>
<feature type="compositionally biased region" description="Basic and acidic residues" evidence="25">
    <location>
        <begin position="361"/>
        <end position="394"/>
    </location>
</feature>
<dbReference type="PANTHER" id="PTHR24058">
    <property type="entry name" value="DUAL SPECIFICITY PROTEIN KINASE"/>
    <property type="match status" value="1"/>
</dbReference>
<protein>
    <recommendedName>
        <fullName evidence="20">Serine/threonine-protein kinase PRP4 homolog</fullName>
        <ecNumber evidence="3">2.7.11.1</ecNumber>
    </recommendedName>
    <alternativeName>
        <fullName evidence="21">PRP4 pre-mRNA-processing factor 4 homolog</fullName>
    </alternativeName>
</protein>
<evidence type="ECO:0000256" key="16">
    <source>
        <dbReference type="ARBA" id="ARBA00022990"/>
    </source>
</evidence>
<sequence>MAAILANGQELFNSSDSDEGKSFEKMKMSDSGGSKKKKKKHHKHKHKHKHSHKSKKSGDVLSKHKHRSHGDKKEVNSMELDELEKEKALLQAQLAKVEAAANQSLVSADYGSSDEASPARIAITIPNVDTESTVRTISLESKSIHHKTEKGDEVDGKRKTFHKEHRSTKENHDSDNHVNSSSKHRISSRDISSERNFPHRRRSRSPIHRRDSKRLSPPHRKAPSPYRRRSPSYRRPLSPHRRTSPFRRSNRRSPSPRALHLRHSELGRDGSRLRNSRSPTIRRSTDRFISDSRAPRRRSAGRAPSPRRFGNRRPSIGTDRLRSPERNGRSYSPRSYRDRRRSPDRSRMWNSRNSPHRRSKRSLDDQDQEQKHKKGEKDKFKDSLSEGQKAVHEESSDEENVDLELEDDEENEEAVIERRRQQRQELLKRFVAEQPAAGSSLSSPVHSNSGTDSHDSTIIGEEAAANFLAEQNDQSNDFETSIMDKRKIMGLQEPINEKDSDDKPAGEKGSDGSEKKKNFDMFSEADNFVSDLSPRSTHIPAASKQDNPNLNDNWDDSEGYYRVRIGEVLNGRYSVFGIKGQGVFSTVIRARDEARKTEDVAIKIIRNGNIMHKTGLKELETLRRLNDEDPDDKYHCLRLKGNFVHKNHPCLVFESLCMNLREVLKKYGKDVGLHIKAVRSYTQQLFLALKLLKKCNILHADIKPDNILVDEKKSALKLCDFGSASHVAENDITPYLVSRFYRAPEIILGLKYGFGIDLWSVGCTIYELYTGKIMFSGKSNNQMLKYFMDLKGKLSNKLIKRGQFKDQHFDMHFNFCYHEIDRVTEKEKIVVLTNINPSRDLQAELISPNLPDDQFRKVNQLKDLLDKILMLDPSKRISINQALMHPFIQENK</sequence>
<feature type="compositionally biased region" description="Basic and acidic residues" evidence="25">
    <location>
        <begin position="187"/>
        <end position="197"/>
    </location>
</feature>
<feature type="compositionally biased region" description="Basic and acidic residues" evidence="25">
    <location>
        <begin position="262"/>
        <end position="272"/>
    </location>
</feature>
<evidence type="ECO:0000256" key="11">
    <source>
        <dbReference type="ARBA" id="ARBA00022741"/>
    </source>
</evidence>
<evidence type="ECO:0000313" key="27">
    <source>
        <dbReference type="EMBL" id="GIY31960.1"/>
    </source>
</evidence>
<comment type="catalytic activity">
    <reaction evidence="24">
        <text>L-seryl-[protein] + ATP = O-phospho-L-seryl-[protein] + ADP + H(+)</text>
        <dbReference type="Rhea" id="RHEA:17989"/>
        <dbReference type="Rhea" id="RHEA-COMP:9863"/>
        <dbReference type="Rhea" id="RHEA-COMP:11604"/>
        <dbReference type="ChEBI" id="CHEBI:15378"/>
        <dbReference type="ChEBI" id="CHEBI:29999"/>
        <dbReference type="ChEBI" id="CHEBI:30616"/>
        <dbReference type="ChEBI" id="CHEBI:83421"/>
        <dbReference type="ChEBI" id="CHEBI:456216"/>
        <dbReference type="EC" id="2.7.11.1"/>
    </reaction>
    <physiologicalReaction direction="left-to-right" evidence="24">
        <dbReference type="Rhea" id="RHEA:17990"/>
    </physiologicalReaction>
</comment>
<evidence type="ECO:0000256" key="25">
    <source>
        <dbReference type="SAM" id="MobiDB-lite"/>
    </source>
</evidence>
<feature type="compositionally biased region" description="Basic and acidic residues" evidence="25">
    <location>
        <begin position="167"/>
        <end position="176"/>
    </location>
</feature>
<accession>A0AAV4SE44</accession>
<evidence type="ECO:0000256" key="18">
    <source>
        <dbReference type="ARBA" id="ARBA00023242"/>
    </source>
</evidence>
<evidence type="ECO:0000313" key="28">
    <source>
        <dbReference type="Proteomes" id="UP001054837"/>
    </source>
</evidence>
<keyword evidence="8" id="KW-0507">mRNA processing</keyword>
<keyword evidence="16" id="KW-0007">Acetylation</keyword>
<evidence type="ECO:0000256" key="22">
    <source>
        <dbReference type="ARBA" id="ARBA00046964"/>
    </source>
</evidence>
<keyword evidence="6" id="KW-0723">Serine/threonine-protein kinase</keyword>
<keyword evidence="18" id="KW-0539">Nucleus</keyword>
<dbReference type="PROSITE" id="PS50011">
    <property type="entry name" value="PROTEIN_KINASE_DOM"/>
    <property type="match status" value="1"/>
</dbReference>
<keyword evidence="10" id="KW-0747">Spliceosome</keyword>
<feature type="region of interest" description="Disordered" evidence="25">
    <location>
        <begin position="530"/>
        <end position="551"/>
    </location>
</feature>
<evidence type="ECO:0000256" key="1">
    <source>
        <dbReference type="ARBA" id="ARBA00004123"/>
    </source>
</evidence>
<dbReference type="GO" id="GO:0004674">
    <property type="term" value="F:protein serine/threonine kinase activity"/>
    <property type="evidence" value="ECO:0007669"/>
    <property type="project" value="UniProtKB-KW"/>
</dbReference>
<comment type="similarity">
    <text evidence="19">Belongs to the protein kinase superfamily. CMGC Ser/Thr protein kinase family.</text>
</comment>
<evidence type="ECO:0000256" key="4">
    <source>
        <dbReference type="ARBA" id="ARBA00022454"/>
    </source>
</evidence>
<comment type="catalytic activity">
    <reaction evidence="23">
        <text>L-threonyl-[protein] + ATP = O-phospho-L-threonyl-[protein] + ADP + H(+)</text>
        <dbReference type="Rhea" id="RHEA:46608"/>
        <dbReference type="Rhea" id="RHEA-COMP:11060"/>
        <dbReference type="Rhea" id="RHEA-COMP:11605"/>
        <dbReference type="ChEBI" id="CHEBI:15378"/>
        <dbReference type="ChEBI" id="CHEBI:30013"/>
        <dbReference type="ChEBI" id="CHEBI:30616"/>
        <dbReference type="ChEBI" id="CHEBI:61977"/>
        <dbReference type="ChEBI" id="CHEBI:456216"/>
        <dbReference type="EC" id="2.7.11.1"/>
    </reaction>
    <physiologicalReaction direction="left-to-right" evidence="23">
        <dbReference type="Rhea" id="RHEA:46609"/>
    </physiologicalReaction>
</comment>
<organism evidence="27 28">
    <name type="scientific">Caerostris darwini</name>
    <dbReference type="NCBI Taxonomy" id="1538125"/>
    <lineage>
        <taxon>Eukaryota</taxon>
        <taxon>Metazoa</taxon>
        <taxon>Ecdysozoa</taxon>
        <taxon>Arthropoda</taxon>
        <taxon>Chelicerata</taxon>
        <taxon>Arachnida</taxon>
        <taxon>Araneae</taxon>
        <taxon>Araneomorphae</taxon>
        <taxon>Entelegynae</taxon>
        <taxon>Araneoidea</taxon>
        <taxon>Araneidae</taxon>
        <taxon>Caerostris</taxon>
    </lineage>
</organism>
<dbReference type="Proteomes" id="UP001054837">
    <property type="component" value="Unassembled WGS sequence"/>
</dbReference>
<evidence type="ECO:0000256" key="8">
    <source>
        <dbReference type="ARBA" id="ARBA00022664"/>
    </source>
</evidence>
<feature type="compositionally biased region" description="Polar residues" evidence="25">
    <location>
        <begin position="127"/>
        <end position="141"/>
    </location>
</feature>
<evidence type="ECO:0000256" key="9">
    <source>
        <dbReference type="ARBA" id="ARBA00022679"/>
    </source>
</evidence>
<dbReference type="GO" id="GO:0005681">
    <property type="term" value="C:spliceosomal complex"/>
    <property type="evidence" value="ECO:0007669"/>
    <property type="project" value="UniProtKB-KW"/>
</dbReference>
<keyword evidence="13" id="KW-0995">Kinetochore</keyword>
<evidence type="ECO:0000256" key="20">
    <source>
        <dbReference type="ARBA" id="ARBA00023637"/>
    </source>
</evidence>
<keyword evidence="14" id="KW-0067">ATP-binding</keyword>
<evidence type="ECO:0000256" key="21">
    <source>
        <dbReference type="ARBA" id="ARBA00031858"/>
    </source>
</evidence>
<dbReference type="Gene3D" id="1.10.510.10">
    <property type="entry name" value="Transferase(Phosphotransferase) domain 1"/>
    <property type="match status" value="1"/>
</dbReference>
<dbReference type="GO" id="GO:0005524">
    <property type="term" value="F:ATP binding"/>
    <property type="evidence" value="ECO:0007669"/>
    <property type="project" value="UniProtKB-KW"/>
</dbReference>
<evidence type="ECO:0000256" key="10">
    <source>
        <dbReference type="ARBA" id="ARBA00022728"/>
    </source>
</evidence>
<keyword evidence="15" id="KW-0832">Ubl conjugation</keyword>
<feature type="compositionally biased region" description="Basic and acidic residues" evidence="25">
    <location>
        <begin position="283"/>
        <end position="294"/>
    </location>
</feature>
<evidence type="ECO:0000256" key="23">
    <source>
        <dbReference type="ARBA" id="ARBA00048659"/>
    </source>
</evidence>
<evidence type="ECO:0000256" key="13">
    <source>
        <dbReference type="ARBA" id="ARBA00022838"/>
    </source>
</evidence>
<evidence type="ECO:0000256" key="14">
    <source>
        <dbReference type="ARBA" id="ARBA00022840"/>
    </source>
</evidence>
<feature type="compositionally biased region" description="Basic and acidic residues" evidence="25">
    <location>
        <begin position="415"/>
        <end position="431"/>
    </location>
</feature>
<gene>
    <name evidence="27" type="primary">Prpf4b</name>
    <name evidence="27" type="ORF">CDAR_410831</name>
</gene>
<evidence type="ECO:0000256" key="15">
    <source>
        <dbReference type="ARBA" id="ARBA00022843"/>
    </source>
</evidence>
<evidence type="ECO:0000256" key="12">
    <source>
        <dbReference type="ARBA" id="ARBA00022777"/>
    </source>
</evidence>
<evidence type="ECO:0000256" key="3">
    <source>
        <dbReference type="ARBA" id="ARBA00012513"/>
    </source>
</evidence>
<keyword evidence="4" id="KW-0158">Chromosome</keyword>
<feature type="compositionally biased region" description="Basic residues" evidence="25">
    <location>
        <begin position="198"/>
        <end position="251"/>
    </location>
</feature>
<feature type="compositionally biased region" description="Basic residues" evidence="25">
    <location>
        <begin position="34"/>
        <end position="55"/>
    </location>
</feature>
<feature type="region of interest" description="Disordered" evidence="25">
    <location>
        <begin position="1"/>
        <end position="80"/>
    </location>
</feature>
<dbReference type="InterPro" id="IPR044092">
    <property type="entry name" value="STKc_PRP4"/>
</dbReference>
<dbReference type="SUPFAM" id="SSF56112">
    <property type="entry name" value="Protein kinase-like (PK-like)"/>
    <property type="match status" value="1"/>
</dbReference>
<feature type="compositionally biased region" description="Basic and acidic residues" evidence="25">
    <location>
        <begin position="18"/>
        <end position="28"/>
    </location>
</feature>
<dbReference type="InterPro" id="IPR050494">
    <property type="entry name" value="Ser_Thr_dual-spec_kinase"/>
</dbReference>
<keyword evidence="11" id="KW-0547">Nucleotide-binding</keyword>
<feature type="compositionally biased region" description="Basic and acidic residues" evidence="25">
    <location>
        <begin position="319"/>
        <end position="328"/>
    </location>
</feature>
<dbReference type="GO" id="GO:0000776">
    <property type="term" value="C:kinetochore"/>
    <property type="evidence" value="ECO:0007669"/>
    <property type="project" value="UniProtKB-KW"/>
</dbReference>
<dbReference type="Gene3D" id="3.30.200.20">
    <property type="entry name" value="Phosphorylase Kinase, domain 1"/>
    <property type="match status" value="1"/>
</dbReference>
<keyword evidence="12" id="KW-0418">Kinase</keyword>
<feature type="domain" description="Protein kinase" evidence="26">
    <location>
        <begin position="573"/>
        <end position="888"/>
    </location>
</feature>
<dbReference type="EMBL" id="BPLQ01007740">
    <property type="protein sequence ID" value="GIY31960.1"/>
    <property type="molecule type" value="Genomic_DNA"/>
</dbReference>